<dbReference type="PRINTS" id="PR00598">
    <property type="entry name" value="HTHMARR"/>
</dbReference>
<dbReference type="InterPro" id="IPR036390">
    <property type="entry name" value="WH_DNA-bd_sf"/>
</dbReference>
<dbReference type="SUPFAM" id="SSF46785">
    <property type="entry name" value="Winged helix' DNA-binding domain"/>
    <property type="match status" value="1"/>
</dbReference>
<comment type="caution">
    <text evidence="2">The sequence shown here is derived from an EMBL/GenBank/DDBJ whole genome shotgun (WGS) entry which is preliminary data.</text>
</comment>
<dbReference type="InterPro" id="IPR039422">
    <property type="entry name" value="MarR/SlyA-like"/>
</dbReference>
<dbReference type="PANTHER" id="PTHR33164">
    <property type="entry name" value="TRANSCRIPTIONAL REGULATOR, MARR FAMILY"/>
    <property type="match status" value="1"/>
</dbReference>
<dbReference type="InterPro" id="IPR000835">
    <property type="entry name" value="HTH_MarR-typ"/>
</dbReference>
<dbReference type="GO" id="GO:0003700">
    <property type="term" value="F:DNA-binding transcription factor activity"/>
    <property type="evidence" value="ECO:0007669"/>
    <property type="project" value="InterPro"/>
</dbReference>
<feature type="domain" description="HTH marR-type" evidence="1">
    <location>
        <begin position="1"/>
        <end position="126"/>
    </location>
</feature>
<gene>
    <name evidence="2" type="ORF">H8709_01410</name>
</gene>
<dbReference type="Gene3D" id="1.10.10.10">
    <property type="entry name" value="Winged helix-like DNA-binding domain superfamily/Winged helix DNA-binding domain"/>
    <property type="match status" value="1"/>
</dbReference>
<accession>A0A926I606</accession>
<protein>
    <submittedName>
        <fullName evidence="2">MarR family transcriptional regulator</fullName>
    </submittedName>
</protein>
<evidence type="ECO:0000259" key="1">
    <source>
        <dbReference type="PROSITE" id="PS50995"/>
    </source>
</evidence>
<dbReference type="Proteomes" id="UP000660861">
    <property type="component" value="Unassembled WGS sequence"/>
</dbReference>
<reference evidence="2" key="1">
    <citation type="submission" date="2020-08" db="EMBL/GenBank/DDBJ databases">
        <title>Genome public.</title>
        <authorList>
            <person name="Liu C."/>
            <person name="Sun Q."/>
        </authorList>
    </citation>
    <scope>NUCLEOTIDE SEQUENCE</scope>
    <source>
        <strain evidence="2">NSJ-54</strain>
    </source>
</reference>
<dbReference type="SMART" id="SM00347">
    <property type="entry name" value="HTH_MARR"/>
    <property type="match status" value="1"/>
</dbReference>
<dbReference type="PROSITE" id="PS50995">
    <property type="entry name" value="HTH_MARR_2"/>
    <property type="match status" value="1"/>
</dbReference>
<dbReference type="AlphaFoldDB" id="A0A926I606"/>
<dbReference type="GO" id="GO:0006950">
    <property type="term" value="P:response to stress"/>
    <property type="evidence" value="ECO:0007669"/>
    <property type="project" value="TreeGrafter"/>
</dbReference>
<dbReference type="InterPro" id="IPR036388">
    <property type="entry name" value="WH-like_DNA-bd_sf"/>
</dbReference>
<dbReference type="PANTHER" id="PTHR33164:SF43">
    <property type="entry name" value="HTH-TYPE TRANSCRIPTIONAL REPRESSOR YETL"/>
    <property type="match status" value="1"/>
</dbReference>
<proteinExistence type="predicted"/>
<evidence type="ECO:0000313" key="2">
    <source>
        <dbReference type="EMBL" id="MBC8569489.1"/>
    </source>
</evidence>
<sequence>MRSIHLKLKNMIDGFFAEFGVTGVQAMVLGELYLNENLKITDLAKELNMTNSNLSAICRRLENNGMLQRKRDTNDQRIVKITLTDKAHQMADRMVQTMREEYFPLYQTATKEDREDIVRGLTKLDKLLSIQPNDQAHS</sequence>
<dbReference type="Pfam" id="PF01047">
    <property type="entry name" value="MarR"/>
    <property type="match status" value="1"/>
</dbReference>
<dbReference type="EMBL" id="JACRTC010000001">
    <property type="protein sequence ID" value="MBC8569489.1"/>
    <property type="molecule type" value="Genomic_DNA"/>
</dbReference>
<dbReference type="RefSeq" id="WP_262396587.1">
    <property type="nucleotide sequence ID" value="NZ_JACRTC010000001.1"/>
</dbReference>
<keyword evidence="3" id="KW-1185">Reference proteome</keyword>
<organism evidence="2 3">
    <name type="scientific">Zongyangia hominis</name>
    <dbReference type="NCBI Taxonomy" id="2763677"/>
    <lineage>
        <taxon>Bacteria</taxon>
        <taxon>Bacillati</taxon>
        <taxon>Bacillota</taxon>
        <taxon>Clostridia</taxon>
        <taxon>Eubacteriales</taxon>
        <taxon>Oscillospiraceae</taxon>
        <taxon>Zongyangia</taxon>
    </lineage>
</organism>
<name>A0A926I606_9FIRM</name>
<evidence type="ECO:0000313" key="3">
    <source>
        <dbReference type="Proteomes" id="UP000660861"/>
    </source>
</evidence>